<dbReference type="PANTHER" id="PTHR42693">
    <property type="entry name" value="ARYLSULFATASE FAMILY MEMBER"/>
    <property type="match status" value="1"/>
</dbReference>
<keyword evidence="2" id="KW-0479">Metal-binding</keyword>
<dbReference type="GO" id="GO:0004065">
    <property type="term" value="F:arylsulfatase activity"/>
    <property type="evidence" value="ECO:0007669"/>
    <property type="project" value="TreeGrafter"/>
</dbReference>
<dbReference type="InterPro" id="IPR050738">
    <property type="entry name" value="Sulfatase"/>
</dbReference>
<protein>
    <recommendedName>
        <fullName evidence="5">Sulfatase N-terminal domain-containing protein</fullName>
    </recommendedName>
</protein>
<feature type="non-terminal residue" evidence="6">
    <location>
        <position position="124"/>
    </location>
</feature>
<reference evidence="6" key="1">
    <citation type="submission" date="2018-05" db="EMBL/GenBank/DDBJ databases">
        <authorList>
            <person name="Lanie J.A."/>
            <person name="Ng W.-L."/>
            <person name="Kazmierczak K.M."/>
            <person name="Andrzejewski T.M."/>
            <person name="Davidsen T.M."/>
            <person name="Wayne K.J."/>
            <person name="Tettelin H."/>
            <person name="Glass J.I."/>
            <person name="Rusch D."/>
            <person name="Podicherti R."/>
            <person name="Tsui H.-C.T."/>
            <person name="Winkler M.E."/>
        </authorList>
    </citation>
    <scope>NUCLEOTIDE SEQUENCE</scope>
</reference>
<evidence type="ECO:0000256" key="3">
    <source>
        <dbReference type="ARBA" id="ARBA00022801"/>
    </source>
</evidence>
<evidence type="ECO:0000259" key="5">
    <source>
        <dbReference type="Pfam" id="PF00884"/>
    </source>
</evidence>
<dbReference type="PROSITE" id="PS00523">
    <property type="entry name" value="SULFATASE_1"/>
    <property type="match status" value="1"/>
</dbReference>
<dbReference type="EMBL" id="UINC01048811">
    <property type="protein sequence ID" value="SVB59817.1"/>
    <property type="molecule type" value="Genomic_DNA"/>
</dbReference>
<keyword evidence="4" id="KW-0106">Calcium</keyword>
<evidence type="ECO:0000256" key="2">
    <source>
        <dbReference type="ARBA" id="ARBA00022723"/>
    </source>
</evidence>
<proteinExistence type="inferred from homology"/>
<evidence type="ECO:0000256" key="4">
    <source>
        <dbReference type="ARBA" id="ARBA00022837"/>
    </source>
</evidence>
<dbReference type="InterPro" id="IPR017850">
    <property type="entry name" value="Alkaline_phosphatase_core_sf"/>
</dbReference>
<name>A0A382FCG8_9ZZZZ</name>
<organism evidence="6">
    <name type="scientific">marine metagenome</name>
    <dbReference type="NCBI Taxonomy" id="408172"/>
    <lineage>
        <taxon>unclassified sequences</taxon>
        <taxon>metagenomes</taxon>
        <taxon>ecological metagenomes</taxon>
    </lineage>
</organism>
<dbReference type="AlphaFoldDB" id="A0A382FCG8"/>
<dbReference type="InterPro" id="IPR000917">
    <property type="entry name" value="Sulfatase_N"/>
</dbReference>
<dbReference type="Gene3D" id="3.40.720.10">
    <property type="entry name" value="Alkaline Phosphatase, subunit A"/>
    <property type="match status" value="1"/>
</dbReference>
<dbReference type="Pfam" id="PF00884">
    <property type="entry name" value="Sulfatase"/>
    <property type="match status" value="1"/>
</dbReference>
<keyword evidence="3" id="KW-0378">Hydrolase</keyword>
<dbReference type="GO" id="GO:0046872">
    <property type="term" value="F:metal ion binding"/>
    <property type="evidence" value="ECO:0007669"/>
    <property type="project" value="UniProtKB-KW"/>
</dbReference>
<evidence type="ECO:0000313" key="6">
    <source>
        <dbReference type="EMBL" id="SVB59817.1"/>
    </source>
</evidence>
<feature type="domain" description="Sulfatase N-terminal" evidence="5">
    <location>
        <begin position="5"/>
        <end position="124"/>
    </location>
</feature>
<comment type="similarity">
    <text evidence="1">Belongs to the sulfatase family.</text>
</comment>
<sequence>MMRQPNFIVFLTDDQGYGDLSCMGADDFVTPHLDRMADEGSRFTCWYSNSPVCSPSRASLLTGRYPGNAGVRSILAGHRTAAGLPLSTPTIATALKSLDYQTYLSGKWHLGLEESARPHSHGFD</sequence>
<evidence type="ECO:0000256" key="1">
    <source>
        <dbReference type="ARBA" id="ARBA00008779"/>
    </source>
</evidence>
<dbReference type="InterPro" id="IPR024607">
    <property type="entry name" value="Sulfatase_CS"/>
</dbReference>
<dbReference type="SUPFAM" id="SSF53649">
    <property type="entry name" value="Alkaline phosphatase-like"/>
    <property type="match status" value="1"/>
</dbReference>
<gene>
    <name evidence="6" type="ORF">METZ01_LOCUS212671</name>
</gene>
<dbReference type="PANTHER" id="PTHR42693:SF33">
    <property type="entry name" value="ARYLSULFATASE"/>
    <property type="match status" value="1"/>
</dbReference>
<accession>A0A382FCG8</accession>